<evidence type="ECO:0000256" key="4">
    <source>
        <dbReference type="ARBA" id="ARBA00023239"/>
    </source>
</evidence>
<organism evidence="6 7">
    <name type="scientific">Leisingera daeponensis</name>
    <dbReference type="NCBI Taxonomy" id="405746"/>
    <lineage>
        <taxon>Bacteria</taxon>
        <taxon>Pseudomonadati</taxon>
        <taxon>Pseudomonadota</taxon>
        <taxon>Alphaproteobacteria</taxon>
        <taxon>Rhodobacterales</taxon>
        <taxon>Roseobacteraceae</taxon>
        <taxon>Leisingera</taxon>
    </lineage>
</organism>
<comment type="caution">
    <text evidence="6">The sequence shown here is derived from an EMBL/GenBank/DDBJ whole genome shotgun (WGS) entry which is preliminary data.</text>
</comment>
<dbReference type="InterPro" id="IPR011057">
    <property type="entry name" value="Mss4-like_sf"/>
</dbReference>
<comment type="similarity">
    <text evidence="1">Belongs to the Gfa family.</text>
</comment>
<feature type="domain" description="CENP-V/GFA" evidence="5">
    <location>
        <begin position="4"/>
        <end position="120"/>
    </location>
</feature>
<evidence type="ECO:0000256" key="3">
    <source>
        <dbReference type="ARBA" id="ARBA00022833"/>
    </source>
</evidence>
<proteinExistence type="inferred from homology"/>
<sequence>MSELKGQCMCGAVTVTASPARASVSACHCGMCQRWSSGPFLSFQASSGYAALGPVQTYESSGWAERAFCGKCGSALWYRMTAGEHKGQTQMSAGLFENAGGNELRLELYIDKKPAGYAFDSGSRKLTGADVIKMFAPSVEGTSQ</sequence>
<evidence type="ECO:0000313" key="6">
    <source>
        <dbReference type="EMBL" id="MBY6140234.1"/>
    </source>
</evidence>
<dbReference type="PANTHER" id="PTHR33337">
    <property type="entry name" value="GFA DOMAIN-CONTAINING PROTEIN"/>
    <property type="match status" value="1"/>
</dbReference>
<dbReference type="InterPro" id="IPR006913">
    <property type="entry name" value="CENP-V/GFA"/>
</dbReference>
<protein>
    <submittedName>
        <fullName evidence="6">GFA family protein</fullName>
    </submittedName>
</protein>
<keyword evidence="4" id="KW-0456">Lyase</keyword>
<keyword evidence="7" id="KW-1185">Reference proteome</keyword>
<gene>
    <name evidence="6" type="ORF">KUV26_12375</name>
</gene>
<evidence type="ECO:0000256" key="1">
    <source>
        <dbReference type="ARBA" id="ARBA00005495"/>
    </source>
</evidence>
<dbReference type="SUPFAM" id="SSF51316">
    <property type="entry name" value="Mss4-like"/>
    <property type="match status" value="1"/>
</dbReference>
<name>A0ABS7NG95_9RHOB</name>
<dbReference type="PANTHER" id="PTHR33337:SF40">
    <property type="entry name" value="CENP-V_GFA DOMAIN-CONTAINING PROTEIN-RELATED"/>
    <property type="match status" value="1"/>
</dbReference>
<dbReference type="Pfam" id="PF04828">
    <property type="entry name" value="GFA"/>
    <property type="match status" value="1"/>
</dbReference>
<dbReference type="EMBL" id="JAHVJA010000004">
    <property type="protein sequence ID" value="MBY6140234.1"/>
    <property type="molecule type" value="Genomic_DNA"/>
</dbReference>
<dbReference type="PROSITE" id="PS51891">
    <property type="entry name" value="CENP_V_GFA"/>
    <property type="match status" value="1"/>
</dbReference>
<dbReference type="Gene3D" id="3.90.1590.10">
    <property type="entry name" value="glutathione-dependent formaldehyde- activating enzyme (gfa)"/>
    <property type="match status" value="1"/>
</dbReference>
<reference evidence="6 7" key="1">
    <citation type="submission" date="2021-06" db="EMBL/GenBank/DDBJ databases">
        <title>50 bacteria genomes isolated from Dapeng, Shenzhen, China.</title>
        <authorList>
            <person name="Zheng W."/>
            <person name="Yu S."/>
            <person name="Huang Y."/>
        </authorList>
    </citation>
    <scope>NUCLEOTIDE SEQUENCE [LARGE SCALE GENOMIC DNA]</scope>
    <source>
        <strain evidence="6 7">DP1N14-2</strain>
    </source>
</reference>
<dbReference type="Proteomes" id="UP000766629">
    <property type="component" value="Unassembled WGS sequence"/>
</dbReference>
<keyword evidence="2" id="KW-0479">Metal-binding</keyword>
<evidence type="ECO:0000313" key="7">
    <source>
        <dbReference type="Proteomes" id="UP000766629"/>
    </source>
</evidence>
<accession>A0ABS7NG95</accession>
<evidence type="ECO:0000256" key="2">
    <source>
        <dbReference type="ARBA" id="ARBA00022723"/>
    </source>
</evidence>
<evidence type="ECO:0000259" key="5">
    <source>
        <dbReference type="PROSITE" id="PS51891"/>
    </source>
</evidence>
<keyword evidence="3" id="KW-0862">Zinc</keyword>